<keyword evidence="1" id="KW-0732">Signal</keyword>
<evidence type="ECO:0000259" key="2">
    <source>
        <dbReference type="PROSITE" id="PS52006"/>
    </source>
</evidence>
<dbReference type="InterPro" id="IPR032477">
    <property type="entry name" value="Glyco_hydro_64"/>
</dbReference>
<dbReference type="RefSeq" id="XP_073557249.1">
    <property type="nucleotide sequence ID" value="XM_073704084.1"/>
</dbReference>
<dbReference type="PANTHER" id="PTHR38165">
    <property type="match status" value="1"/>
</dbReference>
<organism evidence="3 4">
    <name type="scientific">Trichoderma ghanense</name>
    <dbReference type="NCBI Taxonomy" id="65468"/>
    <lineage>
        <taxon>Eukaryota</taxon>
        <taxon>Fungi</taxon>
        <taxon>Dikarya</taxon>
        <taxon>Ascomycota</taxon>
        <taxon>Pezizomycotina</taxon>
        <taxon>Sordariomycetes</taxon>
        <taxon>Hypocreomycetidae</taxon>
        <taxon>Hypocreales</taxon>
        <taxon>Hypocreaceae</taxon>
        <taxon>Trichoderma</taxon>
    </lineage>
</organism>
<accession>A0ABY2H1V1</accession>
<evidence type="ECO:0000313" key="4">
    <source>
        <dbReference type="Proteomes" id="UP001642720"/>
    </source>
</evidence>
<dbReference type="Proteomes" id="UP001642720">
    <property type="component" value="Unassembled WGS sequence"/>
</dbReference>
<feature type="chain" id="PRO_5047468401" description="GH64 domain-containing protein" evidence="1">
    <location>
        <begin position="17"/>
        <end position="460"/>
    </location>
</feature>
<dbReference type="InterPro" id="IPR042517">
    <property type="entry name" value="Glyco_hydro_64_N_2"/>
</dbReference>
<dbReference type="EMBL" id="PPTA01000009">
    <property type="protein sequence ID" value="TFB01048.1"/>
    <property type="molecule type" value="Genomic_DNA"/>
</dbReference>
<dbReference type="InterPro" id="IPR037398">
    <property type="entry name" value="Glyco_hydro_64_fam"/>
</dbReference>
<reference evidence="3 4" key="1">
    <citation type="submission" date="2018-01" db="EMBL/GenBank/DDBJ databases">
        <title>Genome characterization of the sugarcane-associated fungus Trichoderma ghanense CCMA-1212 and their application in lignocelulose bioconversion.</title>
        <authorList>
            <person name="Steindorff A.S."/>
            <person name="Mendes T.D."/>
            <person name="Vilela E.S.D."/>
            <person name="Rodrigues D.S."/>
            <person name="Formighieri E.F."/>
            <person name="Melo I.S."/>
            <person name="Favaro L.C.L."/>
        </authorList>
    </citation>
    <scope>NUCLEOTIDE SEQUENCE [LARGE SCALE GENOMIC DNA]</scope>
    <source>
        <strain evidence="3 4">CCMA-1212</strain>
    </source>
</reference>
<name>A0ABY2H1V1_9HYPO</name>
<dbReference type="Gene3D" id="3.30.920.50">
    <property type="entry name" value="Beta-1,3-glucanase, C-terminal domain"/>
    <property type="match status" value="1"/>
</dbReference>
<dbReference type="CDD" id="cd09220">
    <property type="entry name" value="GH64-GluB-like"/>
    <property type="match status" value="1"/>
</dbReference>
<dbReference type="PROSITE" id="PS52006">
    <property type="entry name" value="GH64"/>
    <property type="match status" value="1"/>
</dbReference>
<sequence length="460" mass="48728">MRTFTILTALIGAVSAAPSLISRAATPFSVASPGDVHDITLTANNTLNGTYHSPATSDANKFANQAQPKPGHLPIKLVNSFGGGHVNAYISGLDSENRVVFIKGDGSLLYPSSGGSSTPVPVSDAVKIPLPAKGKSITITVPIVLTSARIYFAEGTLPFFIVKIPTGDGLVQPSPANLKDPSAGVNWGFVEVSYTEGKSVYANISYVDFVGMILSMTLSVKDGSGTQITRGLHSYALKEICQALAQQTHKDGFPWASTCITNSHGTPIRALAPGDYGAIKPAAFQHYWTPYVDKVWQHYTKSALTINTQTAAGKVKCHVKGDKLYCDGDNRGYSKPSANDIWGCNSGPFAIQAGDNDIHKAVVPRLCAAFVRSTLLIPGGDVQPGVSRSKYYKVGPTNHYSRLVHKFEVDGRGYAFPYDDVNPDGNENASGTLASGAPDKLTVYVGAPPPSKFFKSGKSG</sequence>
<proteinExistence type="predicted"/>
<feature type="domain" description="GH64" evidence="2">
    <location>
        <begin position="70"/>
        <end position="447"/>
    </location>
</feature>
<dbReference type="PANTHER" id="PTHR38165:SF1">
    <property type="entry name" value="GLUCANASE B"/>
    <property type="match status" value="1"/>
</dbReference>
<dbReference type="Pfam" id="PF16483">
    <property type="entry name" value="Glyco_hydro_64"/>
    <property type="match status" value="1"/>
</dbReference>
<dbReference type="InterPro" id="IPR037176">
    <property type="entry name" value="Osmotin/thaumatin-like_sf"/>
</dbReference>
<comment type="caution">
    <text evidence="3">The sequence shown here is derived from an EMBL/GenBank/DDBJ whole genome shotgun (WGS) entry which is preliminary data.</text>
</comment>
<feature type="signal peptide" evidence="1">
    <location>
        <begin position="1"/>
        <end position="16"/>
    </location>
</feature>
<dbReference type="Gene3D" id="2.60.110.10">
    <property type="entry name" value="Thaumatin"/>
    <property type="match status" value="1"/>
</dbReference>
<protein>
    <recommendedName>
        <fullName evidence="2">GH64 domain-containing protein</fullName>
    </recommendedName>
</protein>
<gene>
    <name evidence="3" type="ORF">CCMA1212_006893</name>
</gene>
<keyword evidence="4" id="KW-1185">Reference proteome</keyword>
<evidence type="ECO:0000256" key="1">
    <source>
        <dbReference type="SAM" id="SignalP"/>
    </source>
</evidence>
<evidence type="ECO:0000313" key="3">
    <source>
        <dbReference type="EMBL" id="TFB01048.1"/>
    </source>
</evidence>
<dbReference type="GeneID" id="300578534"/>